<dbReference type="Proteomes" id="UP000608579">
    <property type="component" value="Unassembled WGS sequence"/>
</dbReference>
<name>A0A832ZZF1_CALS0</name>
<dbReference type="EMBL" id="DQVM01000120">
    <property type="protein sequence ID" value="HIQ30181.1"/>
    <property type="molecule type" value="Genomic_DNA"/>
</dbReference>
<reference evidence="1" key="1">
    <citation type="journal article" date="2020" name="ISME J.">
        <title>Gammaproteobacteria mediating utilization of methyl-, sulfur- and petroleum organic compounds in deep ocean hydrothermal plumes.</title>
        <authorList>
            <person name="Zhou Z."/>
            <person name="Liu Y."/>
            <person name="Pan J."/>
            <person name="Cron B.R."/>
            <person name="Toner B.M."/>
            <person name="Anantharaman K."/>
            <person name="Breier J.A."/>
            <person name="Dick G.J."/>
            <person name="Li M."/>
        </authorList>
    </citation>
    <scope>NUCLEOTIDE SEQUENCE</scope>
    <source>
        <strain evidence="1">SZUA-1515</strain>
    </source>
</reference>
<organism evidence="1 2">
    <name type="scientific">Caldiarchaeum subterraneum</name>
    <dbReference type="NCBI Taxonomy" id="311458"/>
    <lineage>
        <taxon>Archaea</taxon>
        <taxon>Nitrososphaerota</taxon>
        <taxon>Candidatus Caldarchaeales</taxon>
        <taxon>Candidatus Caldarchaeaceae</taxon>
        <taxon>Candidatus Caldarchaeum</taxon>
    </lineage>
</organism>
<gene>
    <name evidence="1" type="ORF">EYH45_06420</name>
</gene>
<sequence>MVLVLLRCVCGGVVGGLGDLRRVGFVDGFVFRCSRGWCLLDWVVKVVKHDGGFVEVIFSPMFSDWNLVHLGRDRQVRLLKELARRIVDELGMGGGVKVRLRG</sequence>
<dbReference type="AlphaFoldDB" id="A0A832ZZF1"/>
<proteinExistence type="predicted"/>
<accession>A0A832ZZF1</accession>
<evidence type="ECO:0000313" key="2">
    <source>
        <dbReference type="Proteomes" id="UP000608579"/>
    </source>
</evidence>
<evidence type="ECO:0000313" key="1">
    <source>
        <dbReference type="EMBL" id="HIQ30181.1"/>
    </source>
</evidence>
<comment type="caution">
    <text evidence="1">The sequence shown here is derived from an EMBL/GenBank/DDBJ whole genome shotgun (WGS) entry which is preliminary data.</text>
</comment>
<protein>
    <submittedName>
        <fullName evidence="1">Uncharacterized protein</fullName>
    </submittedName>
</protein>